<evidence type="ECO:0000256" key="4">
    <source>
        <dbReference type="ARBA" id="ARBA00022741"/>
    </source>
</evidence>
<evidence type="ECO:0000259" key="9">
    <source>
        <dbReference type="PROSITE" id="PS50011"/>
    </source>
</evidence>
<keyword evidence="6 7" id="KW-0067">ATP-binding</keyword>
<dbReference type="PANTHER" id="PTHR24056">
    <property type="entry name" value="CELL DIVISION PROTEIN KINASE"/>
    <property type="match status" value="1"/>
</dbReference>
<evidence type="ECO:0000256" key="2">
    <source>
        <dbReference type="ARBA" id="ARBA00022527"/>
    </source>
</evidence>
<dbReference type="InterPro" id="IPR017441">
    <property type="entry name" value="Protein_kinase_ATP_BS"/>
</dbReference>
<feature type="domain" description="Protein kinase" evidence="9">
    <location>
        <begin position="162"/>
        <end position="446"/>
    </location>
</feature>
<dbReference type="Pfam" id="PF00069">
    <property type="entry name" value="Pkinase"/>
    <property type="match status" value="1"/>
</dbReference>
<dbReference type="InterPro" id="IPR050108">
    <property type="entry name" value="CDK"/>
</dbReference>
<proteinExistence type="inferred from homology"/>
<feature type="region of interest" description="Disordered" evidence="8">
    <location>
        <begin position="514"/>
        <end position="540"/>
    </location>
</feature>
<evidence type="ECO:0000256" key="5">
    <source>
        <dbReference type="ARBA" id="ARBA00022777"/>
    </source>
</evidence>
<dbReference type="InterPro" id="IPR000719">
    <property type="entry name" value="Prot_kinase_dom"/>
</dbReference>
<comment type="caution">
    <text evidence="10">The sequence shown here is derived from an EMBL/GenBank/DDBJ whole genome shotgun (WGS) entry which is preliminary data.</text>
</comment>
<keyword evidence="3" id="KW-0808">Transferase</keyword>
<evidence type="ECO:0000256" key="7">
    <source>
        <dbReference type="PROSITE-ProRule" id="PRU10141"/>
    </source>
</evidence>
<sequence>MNEGHMPKAIGLGKIRLGLRTGIMGCICSKGALIKKLTKKHTKGKDKEAKKRSPFRDTYKHNDVSVELENGTHEATLLLISAETAAGSTPSDKGDKKRVVQKIKKLHTMDGVGGGVQPQISRVFSVRDGIDGAQIVAGWPSWLTAVAGEAIKGWVPRKADSFEKLDKIGEGTYSSVYRALDLETGHIVALKKVRFVNMDPESVRFMAREILILRRLDHPNVMKLEGLVTSRVSCQIYLVFEYMEHDLGGLRASPDIKFDESQIKCYMKQLLCGLEHCHGRGVLHRDIKGSNLLVDNNGNLKIGDFGLATFFRTNQTQPLTSRVVTLWYRPPELLLGATDYGVAVDLWSTGCILAELYTGKPIMPGRTEVEQLHKIFKLCGSPSDQYWKNSKLQNATIFKPQQPYERRIAETFKELSPSALSILDSLLALEPERRGTAKSALQSEFFTTMPLPCDPSSLPKYPPCKEFDAKVREQTLRRQTGGGSKDPEAVPAPSDLTKLQTALKKWQGQLNFKKRGGGMTEVDSSRRGGGSELRRSASFRARGTKAQISMFCNSAAPNGSTSLDFNRDSSVHSNWHRLASKYNRITDAMSVHLGRSNHSQKEEQSTRKDSMMGYVPENGNIHYSGPLIPAGGNIDEMLKEHEKQIQNAVRKARLDKTSKGQKVYSDYGHSESLLQYVGNGR</sequence>
<dbReference type="PROSITE" id="PS00107">
    <property type="entry name" value="PROTEIN_KINASE_ATP"/>
    <property type="match status" value="1"/>
</dbReference>
<dbReference type="FunFam" id="3.30.200.20:FF:000021">
    <property type="entry name" value="probable serine/threonine-protein kinase At1g54610"/>
    <property type="match status" value="1"/>
</dbReference>
<keyword evidence="2" id="KW-0723">Serine/threonine-protein kinase</keyword>
<protein>
    <recommendedName>
        <fullName evidence="9">Protein kinase domain-containing protein</fullName>
    </recommendedName>
</protein>
<dbReference type="FunFam" id="1.10.510.10:FF:000043">
    <property type="entry name" value="probable serine/threonine-protein kinase At1g54610"/>
    <property type="match status" value="1"/>
</dbReference>
<dbReference type="GO" id="GO:0000307">
    <property type="term" value="C:cyclin-dependent protein kinase holoenzyme complex"/>
    <property type="evidence" value="ECO:0007669"/>
    <property type="project" value="TreeGrafter"/>
</dbReference>
<evidence type="ECO:0000256" key="6">
    <source>
        <dbReference type="ARBA" id="ARBA00022840"/>
    </source>
</evidence>
<dbReference type="EMBL" id="CAMAPE010000015">
    <property type="protein sequence ID" value="CAH9082225.1"/>
    <property type="molecule type" value="Genomic_DNA"/>
</dbReference>
<dbReference type="SMART" id="SM00220">
    <property type="entry name" value="S_TKc"/>
    <property type="match status" value="1"/>
</dbReference>
<comment type="similarity">
    <text evidence="1">Belongs to the protein kinase superfamily. CMGC Ser/Thr protein kinase family. CDC2/CDKX subfamily.</text>
</comment>
<dbReference type="CDD" id="cd07840">
    <property type="entry name" value="STKc_CDK9_like"/>
    <property type="match status" value="1"/>
</dbReference>
<keyword evidence="11" id="KW-1185">Reference proteome</keyword>
<name>A0A9P1E5Q4_CUSEU</name>
<dbReference type="GO" id="GO:0005524">
    <property type="term" value="F:ATP binding"/>
    <property type="evidence" value="ECO:0007669"/>
    <property type="project" value="UniProtKB-UniRule"/>
</dbReference>
<dbReference type="GO" id="GO:0005634">
    <property type="term" value="C:nucleus"/>
    <property type="evidence" value="ECO:0007669"/>
    <property type="project" value="TreeGrafter"/>
</dbReference>
<keyword evidence="4 7" id="KW-0547">Nucleotide-binding</keyword>
<evidence type="ECO:0000256" key="3">
    <source>
        <dbReference type="ARBA" id="ARBA00022679"/>
    </source>
</evidence>
<reference evidence="10" key="1">
    <citation type="submission" date="2022-07" db="EMBL/GenBank/DDBJ databases">
        <authorList>
            <person name="Macas J."/>
            <person name="Novak P."/>
            <person name="Neumann P."/>
        </authorList>
    </citation>
    <scope>NUCLEOTIDE SEQUENCE</scope>
</reference>
<dbReference type="PROSITE" id="PS00108">
    <property type="entry name" value="PROTEIN_KINASE_ST"/>
    <property type="match status" value="1"/>
</dbReference>
<accession>A0A9P1E5Q4</accession>
<evidence type="ECO:0000256" key="1">
    <source>
        <dbReference type="ARBA" id="ARBA00006485"/>
    </source>
</evidence>
<evidence type="ECO:0000256" key="8">
    <source>
        <dbReference type="SAM" id="MobiDB-lite"/>
    </source>
</evidence>
<dbReference type="Proteomes" id="UP001152484">
    <property type="component" value="Unassembled WGS sequence"/>
</dbReference>
<dbReference type="GO" id="GO:0032968">
    <property type="term" value="P:positive regulation of transcription elongation by RNA polymerase II"/>
    <property type="evidence" value="ECO:0007669"/>
    <property type="project" value="TreeGrafter"/>
</dbReference>
<keyword evidence="5" id="KW-0418">Kinase</keyword>
<dbReference type="Gene3D" id="1.10.510.10">
    <property type="entry name" value="Transferase(Phosphotransferase) domain 1"/>
    <property type="match status" value="1"/>
</dbReference>
<dbReference type="InterPro" id="IPR008271">
    <property type="entry name" value="Ser/Thr_kinase_AS"/>
</dbReference>
<feature type="binding site" evidence="7">
    <location>
        <position position="191"/>
    </location>
    <ligand>
        <name>ATP</name>
        <dbReference type="ChEBI" id="CHEBI:30616"/>
    </ligand>
</feature>
<dbReference type="InterPro" id="IPR011009">
    <property type="entry name" value="Kinase-like_dom_sf"/>
</dbReference>
<organism evidence="10 11">
    <name type="scientific">Cuscuta europaea</name>
    <name type="common">European dodder</name>
    <dbReference type="NCBI Taxonomy" id="41803"/>
    <lineage>
        <taxon>Eukaryota</taxon>
        <taxon>Viridiplantae</taxon>
        <taxon>Streptophyta</taxon>
        <taxon>Embryophyta</taxon>
        <taxon>Tracheophyta</taxon>
        <taxon>Spermatophyta</taxon>
        <taxon>Magnoliopsida</taxon>
        <taxon>eudicotyledons</taxon>
        <taxon>Gunneridae</taxon>
        <taxon>Pentapetalae</taxon>
        <taxon>asterids</taxon>
        <taxon>lamiids</taxon>
        <taxon>Solanales</taxon>
        <taxon>Convolvulaceae</taxon>
        <taxon>Cuscuteae</taxon>
        <taxon>Cuscuta</taxon>
        <taxon>Cuscuta subgen. Cuscuta</taxon>
    </lineage>
</organism>
<evidence type="ECO:0000313" key="10">
    <source>
        <dbReference type="EMBL" id="CAH9082225.1"/>
    </source>
</evidence>
<dbReference type="SUPFAM" id="SSF56112">
    <property type="entry name" value="Protein kinase-like (PK-like)"/>
    <property type="match status" value="1"/>
</dbReference>
<dbReference type="PANTHER" id="PTHR24056:SF397">
    <property type="entry name" value="OS11G0242500 PROTEIN"/>
    <property type="match status" value="1"/>
</dbReference>
<dbReference type="Gene3D" id="3.30.200.20">
    <property type="entry name" value="Phosphorylase Kinase, domain 1"/>
    <property type="match status" value="1"/>
</dbReference>
<dbReference type="PROSITE" id="PS50011">
    <property type="entry name" value="PROTEIN_KINASE_DOM"/>
    <property type="match status" value="1"/>
</dbReference>
<dbReference type="AlphaFoldDB" id="A0A9P1E5Q4"/>
<dbReference type="OrthoDB" id="779276at2759"/>
<gene>
    <name evidence="10" type="ORF">CEURO_LOCUS8174</name>
</gene>
<evidence type="ECO:0000313" key="11">
    <source>
        <dbReference type="Proteomes" id="UP001152484"/>
    </source>
</evidence>
<dbReference type="GO" id="GO:0008353">
    <property type="term" value="F:RNA polymerase II CTD heptapeptide repeat kinase activity"/>
    <property type="evidence" value="ECO:0007669"/>
    <property type="project" value="TreeGrafter"/>
</dbReference>